<dbReference type="Pfam" id="PF00096">
    <property type="entry name" value="zf-C2H2"/>
    <property type="match status" value="1"/>
</dbReference>
<dbReference type="GO" id="GO:0000977">
    <property type="term" value="F:RNA polymerase II transcription regulatory region sequence-specific DNA binding"/>
    <property type="evidence" value="ECO:0007669"/>
    <property type="project" value="TreeGrafter"/>
</dbReference>
<protein>
    <recommendedName>
        <fullName evidence="7">C2H2-type domain-containing protein</fullName>
    </recommendedName>
</protein>
<dbReference type="InterPro" id="IPR013087">
    <property type="entry name" value="Znf_C2H2_type"/>
</dbReference>
<dbReference type="PANTHER" id="PTHR14196:SF12">
    <property type="entry name" value="ZINC FINGER PROTEIN 208-LIKE"/>
    <property type="match status" value="1"/>
</dbReference>
<reference evidence="8" key="2">
    <citation type="submission" date="2025-09" db="UniProtKB">
        <authorList>
            <consortium name="Ensembl"/>
        </authorList>
    </citation>
    <scope>IDENTIFICATION</scope>
</reference>
<keyword evidence="3" id="KW-0677">Repeat</keyword>
<feature type="domain" description="C2H2-type" evidence="7">
    <location>
        <begin position="60"/>
        <end position="69"/>
    </location>
</feature>
<dbReference type="PANTHER" id="PTHR14196">
    <property type="entry name" value="ODD-SKIPPED - RELATED"/>
    <property type="match status" value="1"/>
</dbReference>
<evidence type="ECO:0000256" key="1">
    <source>
        <dbReference type="ARBA" id="ARBA00006991"/>
    </source>
</evidence>
<keyword evidence="5" id="KW-0862">Zinc</keyword>
<evidence type="ECO:0000259" key="7">
    <source>
        <dbReference type="PROSITE" id="PS50157"/>
    </source>
</evidence>
<dbReference type="FunFam" id="3.30.160.60:FF:000688">
    <property type="entry name" value="zinc finger protein 197 isoform X1"/>
    <property type="match status" value="1"/>
</dbReference>
<proteinExistence type="inferred from homology"/>
<dbReference type="SUPFAM" id="SSF57667">
    <property type="entry name" value="beta-beta-alpha zinc fingers"/>
    <property type="match status" value="1"/>
</dbReference>
<dbReference type="InterPro" id="IPR050717">
    <property type="entry name" value="C2H2-ZF_Transcription_Reg"/>
</dbReference>
<evidence type="ECO:0000256" key="6">
    <source>
        <dbReference type="PROSITE-ProRule" id="PRU00042"/>
    </source>
</evidence>
<dbReference type="GO" id="GO:0005634">
    <property type="term" value="C:nucleus"/>
    <property type="evidence" value="ECO:0007669"/>
    <property type="project" value="TreeGrafter"/>
</dbReference>
<comment type="similarity">
    <text evidence="1">Belongs to the krueppel C2H2-type zinc-finger protein family.</text>
</comment>
<dbReference type="Ensembl" id="ENSPSMT00000002505.1">
    <property type="protein sequence ID" value="ENSPSMP00000002126.1"/>
    <property type="gene ID" value="ENSPSMG00000001630.1"/>
</dbReference>
<sequence>ILERNPTNVRNVAKLLSSRNPTNRIHTGEKPYKCEECGKAFIQYSNLTTHKTIHTGEKPYKCEECGKGF</sequence>
<dbReference type="AlphaFoldDB" id="A0A8C8YKT2"/>
<feature type="domain" description="C2H2-type" evidence="7">
    <location>
        <begin position="32"/>
        <end position="59"/>
    </location>
</feature>
<evidence type="ECO:0000256" key="4">
    <source>
        <dbReference type="ARBA" id="ARBA00022771"/>
    </source>
</evidence>
<dbReference type="SMART" id="SM00355">
    <property type="entry name" value="ZnF_C2H2"/>
    <property type="match status" value="1"/>
</dbReference>
<dbReference type="Gene3D" id="3.30.160.60">
    <property type="entry name" value="Classic Zinc Finger"/>
    <property type="match status" value="2"/>
</dbReference>
<reference evidence="8" key="1">
    <citation type="submission" date="2025-08" db="UniProtKB">
        <authorList>
            <consortium name="Ensembl"/>
        </authorList>
    </citation>
    <scope>IDENTIFICATION</scope>
</reference>
<name>A0A8C8YKT2_PROSS</name>
<evidence type="ECO:0000256" key="5">
    <source>
        <dbReference type="ARBA" id="ARBA00022833"/>
    </source>
</evidence>
<dbReference type="GO" id="GO:0008270">
    <property type="term" value="F:zinc ion binding"/>
    <property type="evidence" value="ECO:0007669"/>
    <property type="project" value="UniProtKB-KW"/>
</dbReference>
<accession>A0A8C8YKT2</accession>
<evidence type="ECO:0000313" key="8">
    <source>
        <dbReference type="Ensembl" id="ENSPSMP00000002126.1"/>
    </source>
</evidence>
<keyword evidence="4 6" id="KW-0863">Zinc-finger</keyword>
<dbReference type="PROSITE" id="PS00028">
    <property type="entry name" value="ZINC_FINGER_C2H2_1"/>
    <property type="match status" value="1"/>
</dbReference>
<dbReference type="GO" id="GO:0000981">
    <property type="term" value="F:DNA-binding transcription factor activity, RNA polymerase II-specific"/>
    <property type="evidence" value="ECO:0007669"/>
    <property type="project" value="TreeGrafter"/>
</dbReference>
<keyword evidence="9" id="KW-1185">Reference proteome</keyword>
<dbReference type="FunFam" id="3.30.160.60:FF:000016">
    <property type="entry name" value="zinc finger protein 37 homolog"/>
    <property type="match status" value="1"/>
</dbReference>
<dbReference type="GeneTree" id="ENSGT01150000286936"/>
<keyword evidence="2" id="KW-0479">Metal-binding</keyword>
<dbReference type="PROSITE" id="PS50157">
    <property type="entry name" value="ZINC_FINGER_C2H2_2"/>
    <property type="match status" value="2"/>
</dbReference>
<evidence type="ECO:0000256" key="2">
    <source>
        <dbReference type="ARBA" id="ARBA00022723"/>
    </source>
</evidence>
<dbReference type="InterPro" id="IPR036236">
    <property type="entry name" value="Znf_C2H2_sf"/>
</dbReference>
<evidence type="ECO:0000256" key="3">
    <source>
        <dbReference type="ARBA" id="ARBA00022737"/>
    </source>
</evidence>
<organism evidence="8 9">
    <name type="scientific">Prolemur simus</name>
    <name type="common">Greater bamboo lemur</name>
    <name type="synonym">Hapalemur simus</name>
    <dbReference type="NCBI Taxonomy" id="1328070"/>
    <lineage>
        <taxon>Eukaryota</taxon>
        <taxon>Metazoa</taxon>
        <taxon>Chordata</taxon>
        <taxon>Craniata</taxon>
        <taxon>Vertebrata</taxon>
        <taxon>Euteleostomi</taxon>
        <taxon>Mammalia</taxon>
        <taxon>Eutheria</taxon>
        <taxon>Euarchontoglires</taxon>
        <taxon>Primates</taxon>
        <taxon>Strepsirrhini</taxon>
        <taxon>Lemuriformes</taxon>
        <taxon>Lemuridae</taxon>
        <taxon>Prolemur</taxon>
    </lineage>
</organism>
<evidence type="ECO:0000313" key="9">
    <source>
        <dbReference type="Proteomes" id="UP000694414"/>
    </source>
</evidence>
<dbReference type="Proteomes" id="UP000694414">
    <property type="component" value="Unplaced"/>
</dbReference>